<dbReference type="SUPFAM" id="SSF51445">
    <property type="entry name" value="(Trans)glycosidases"/>
    <property type="match status" value="1"/>
</dbReference>
<feature type="compositionally biased region" description="Low complexity" evidence="4">
    <location>
        <begin position="119"/>
        <end position="128"/>
    </location>
</feature>
<feature type="region of interest" description="Disordered" evidence="4">
    <location>
        <begin position="108"/>
        <end position="173"/>
    </location>
</feature>
<feature type="compositionally biased region" description="Polar residues" evidence="4">
    <location>
        <begin position="441"/>
        <end position="459"/>
    </location>
</feature>
<protein>
    <recommendedName>
        <fullName evidence="5">Glycoside hydrolase family 5 domain-containing protein</fullName>
    </recommendedName>
</protein>
<keyword evidence="2" id="KW-0378">Hydrolase</keyword>
<dbReference type="Proteomes" id="UP001230188">
    <property type="component" value="Unassembled WGS sequence"/>
</dbReference>
<evidence type="ECO:0000256" key="4">
    <source>
        <dbReference type="SAM" id="MobiDB-lite"/>
    </source>
</evidence>
<feature type="region of interest" description="Disordered" evidence="4">
    <location>
        <begin position="182"/>
        <end position="201"/>
    </location>
</feature>
<evidence type="ECO:0000313" key="6">
    <source>
        <dbReference type="EMBL" id="KAJ8598311.1"/>
    </source>
</evidence>
<keyword evidence="3" id="KW-0326">Glycosidase</keyword>
<evidence type="ECO:0000256" key="3">
    <source>
        <dbReference type="ARBA" id="ARBA00023295"/>
    </source>
</evidence>
<dbReference type="EMBL" id="JAQMWT010000677">
    <property type="protein sequence ID" value="KAJ8598311.1"/>
    <property type="molecule type" value="Genomic_DNA"/>
</dbReference>
<feature type="domain" description="Glycoside hydrolase family 5" evidence="5">
    <location>
        <begin position="490"/>
        <end position="737"/>
    </location>
</feature>
<feature type="region of interest" description="Disordered" evidence="4">
    <location>
        <begin position="244"/>
        <end position="292"/>
    </location>
</feature>
<proteinExistence type="inferred from homology"/>
<dbReference type="PANTHER" id="PTHR34142:SF1">
    <property type="entry name" value="GLYCOSIDE HYDROLASE FAMILY 5 DOMAIN-CONTAINING PROTEIN"/>
    <property type="match status" value="1"/>
</dbReference>
<name>A0AAD7U4R7_9STRA</name>
<dbReference type="Gene3D" id="3.20.20.80">
    <property type="entry name" value="Glycosidases"/>
    <property type="match status" value="1"/>
</dbReference>
<comment type="caution">
    <text evidence="6">The sequence shown here is derived from an EMBL/GenBank/DDBJ whole genome shotgun (WGS) entry which is preliminary data.</text>
</comment>
<dbReference type="GO" id="GO:0000272">
    <property type="term" value="P:polysaccharide catabolic process"/>
    <property type="evidence" value="ECO:0007669"/>
    <property type="project" value="InterPro"/>
</dbReference>
<gene>
    <name evidence="6" type="ORF">CTAYLR_007559</name>
</gene>
<evidence type="ECO:0000256" key="2">
    <source>
        <dbReference type="ARBA" id="ARBA00022801"/>
    </source>
</evidence>
<dbReference type="PANTHER" id="PTHR34142">
    <property type="entry name" value="ENDO-BETA-1,4-GLUCANASE A"/>
    <property type="match status" value="1"/>
</dbReference>
<feature type="region of interest" description="Disordered" evidence="4">
    <location>
        <begin position="419"/>
        <end position="463"/>
    </location>
</feature>
<comment type="similarity">
    <text evidence="1">Belongs to the glycosyl hydrolase 5 (cellulase A) family.</text>
</comment>
<dbReference type="InterPro" id="IPR001547">
    <property type="entry name" value="Glyco_hydro_5"/>
</dbReference>
<feature type="region of interest" description="Disordered" evidence="4">
    <location>
        <begin position="329"/>
        <end position="362"/>
    </location>
</feature>
<keyword evidence="7" id="KW-1185">Reference proteome</keyword>
<evidence type="ECO:0000256" key="1">
    <source>
        <dbReference type="ARBA" id="ARBA00005641"/>
    </source>
</evidence>
<reference evidence="6" key="1">
    <citation type="submission" date="2023-01" db="EMBL/GenBank/DDBJ databases">
        <title>Metagenome sequencing of chrysophaentin producing Chrysophaeum taylorii.</title>
        <authorList>
            <person name="Davison J."/>
            <person name="Bewley C."/>
        </authorList>
    </citation>
    <scope>NUCLEOTIDE SEQUENCE</scope>
    <source>
        <strain evidence="6">NIES-1699</strain>
    </source>
</reference>
<organism evidence="6 7">
    <name type="scientific">Chrysophaeum taylorii</name>
    <dbReference type="NCBI Taxonomy" id="2483200"/>
    <lineage>
        <taxon>Eukaryota</taxon>
        <taxon>Sar</taxon>
        <taxon>Stramenopiles</taxon>
        <taxon>Ochrophyta</taxon>
        <taxon>Pelagophyceae</taxon>
        <taxon>Pelagomonadales</taxon>
        <taxon>Pelagomonadaceae</taxon>
        <taxon>Chrysophaeum</taxon>
    </lineage>
</organism>
<dbReference type="AlphaFoldDB" id="A0AAD7U4R7"/>
<feature type="compositionally biased region" description="Basic residues" evidence="4">
    <location>
        <begin position="269"/>
        <end position="279"/>
    </location>
</feature>
<sequence>MDDSNSAVSEDRVVSVELSLIDDDASPTTAVELLGDSDKSSSFPPQTSWLPRIIESVEFSWVVKDDEDDDKEDGVGDVVEDEIKDARELPAWLSPNVFRPPSRVISSRASISTSPRCHSPSPSVVVEPPASPERDAEPPLYLSPGLVQRSEELSSSSSSSNRTDELGEARTSLSSATLISVSSGDGRLSGHGSSPSVTVEPREDLVDVLTRSTCSSTTTIVSKNSYGSRVKKYVSMGLDEMKKKKTWMQTESRTSKPFRRSASHDNRKQQRRRTHRRSSHPSAVARQPLHHKVVVEPEGVRTHMSLPGEMIASSPSLFRPVLDALMHRQRRDGRRRDDVEFGAPRQAGRRQKSIDGRGGSELPEDYGRVVNTPPCLARCCMFVGAVFTVVVLAALFFPWKRNEFSDDDTTSLVVLDTPAPSASQSAAPHPPTAKPKKEPSVTFTGEPTTFPTSGGTTRAPTPFRWKPPVDEFGRLYVNGSELWSETKRAPVQLRGASLYRSNTGGGGEDFYARPVVETLAKRWNCSVVRAALDVGNDGGYLEDTAANRDRVYNVVRAAVELGVYVLVDWHTNAAENYQDEAVFFFADLVSRFGTYPNLLFEVYGEPVSVSWAATIKPYAEKIANVIRRTGCDNLIIVGTRTWSQDVDEAALDPITDFDNIAYSLHFYARTHRQWLRDKADVALSYGAAIFVSQWGTGFAVGGGGGGGGGDPDELAVREWTDYLDARRISHVNWHVSDREDDDAAFLLPGTTATYPELWSAADLSSSGLLVRNILQ</sequence>
<evidence type="ECO:0000313" key="7">
    <source>
        <dbReference type="Proteomes" id="UP001230188"/>
    </source>
</evidence>
<evidence type="ECO:0000259" key="5">
    <source>
        <dbReference type="Pfam" id="PF00150"/>
    </source>
</evidence>
<dbReference type="InterPro" id="IPR017853">
    <property type="entry name" value="GH"/>
</dbReference>
<accession>A0AAD7U4R7</accession>
<dbReference type="Pfam" id="PF00150">
    <property type="entry name" value="Cellulase"/>
    <property type="match status" value="1"/>
</dbReference>
<dbReference type="GO" id="GO:0004553">
    <property type="term" value="F:hydrolase activity, hydrolyzing O-glycosyl compounds"/>
    <property type="evidence" value="ECO:0007669"/>
    <property type="project" value="InterPro"/>
</dbReference>